<accession>A0A919CWE2</accession>
<gene>
    <name evidence="3" type="ORF">GCM10010508_42310</name>
</gene>
<protein>
    <submittedName>
        <fullName evidence="3">Universal stress protein</fullName>
    </submittedName>
</protein>
<evidence type="ECO:0000256" key="1">
    <source>
        <dbReference type="ARBA" id="ARBA00008791"/>
    </source>
</evidence>
<comment type="similarity">
    <text evidence="1">Belongs to the universal stress protein A family.</text>
</comment>
<dbReference type="Proteomes" id="UP000608955">
    <property type="component" value="Unassembled WGS sequence"/>
</dbReference>
<dbReference type="InterPro" id="IPR006015">
    <property type="entry name" value="Universal_stress_UspA"/>
</dbReference>
<evidence type="ECO:0000259" key="2">
    <source>
        <dbReference type="Pfam" id="PF00582"/>
    </source>
</evidence>
<dbReference type="EMBL" id="BMVF01000011">
    <property type="protein sequence ID" value="GHD91862.1"/>
    <property type="molecule type" value="Genomic_DNA"/>
</dbReference>
<dbReference type="InterPro" id="IPR014729">
    <property type="entry name" value="Rossmann-like_a/b/a_fold"/>
</dbReference>
<name>A0A919CWE2_9ACTN</name>
<sequence>MSQAVLAGVDGSESSLVAADWAAVEAAVRGVPLRLVHGSPPLPGPAVTGSATDRLRELGELLLQRVAVDLRDRHRDVEVLCEQAGDAPDTALLAASSDAGLLVVGMRGTGGFDGLAVGRVALRTAGAASCPVVLVPERSGIFAERTRAARAAAPVVGGLNAHRAAGAVVGFAFEAAEAYGTGLRMVHAWEFPAEAVSSQTLVVTEEDRATWEDQEDLQLSDALRPWRERHPDVVVRTDVMLMHPAEALLHVSQGAALLVVGRRTRSRSPEGRLGPVACAVLQHAGCPVAVVPHDG</sequence>
<reference evidence="3" key="1">
    <citation type="journal article" date="2014" name="Int. J. Syst. Evol. Microbiol.">
        <title>Complete genome sequence of Corynebacterium casei LMG S-19264T (=DSM 44701T), isolated from a smear-ripened cheese.</title>
        <authorList>
            <consortium name="US DOE Joint Genome Institute (JGI-PGF)"/>
            <person name="Walter F."/>
            <person name="Albersmeier A."/>
            <person name="Kalinowski J."/>
            <person name="Ruckert C."/>
        </authorList>
    </citation>
    <scope>NUCLEOTIDE SEQUENCE</scope>
    <source>
        <strain evidence="3">JCM 4654</strain>
    </source>
</reference>
<feature type="domain" description="UspA" evidence="2">
    <location>
        <begin position="162"/>
        <end position="292"/>
    </location>
</feature>
<feature type="domain" description="UspA" evidence="2">
    <location>
        <begin position="1"/>
        <end position="136"/>
    </location>
</feature>
<dbReference type="PRINTS" id="PR01438">
    <property type="entry name" value="UNVRSLSTRESS"/>
</dbReference>
<reference evidence="3" key="2">
    <citation type="submission" date="2020-09" db="EMBL/GenBank/DDBJ databases">
        <authorList>
            <person name="Sun Q."/>
            <person name="Ohkuma M."/>
        </authorList>
    </citation>
    <scope>NUCLEOTIDE SEQUENCE</scope>
    <source>
        <strain evidence="3">JCM 4654</strain>
    </source>
</reference>
<dbReference type="Pfam" id="PF00582">
    <property type="entry name" value="Usp"/>
    <property type="match status" value="2"/>
</dbReference>
<keyword evidence="4" id="KW-1185">Reference proteome</keyword>
<comment type="caution">
    <text evidence="3">The sequence shown here is derived from an EMBL/GenBank/DDBJ whole genome shotgun (WGS) entry which is preliminary data.</text>
</comment>
<dbReference type="AlphaFoldDB" id="A0A919CWE2"/>
<dbReference type="RefSeq" id="WP_190179409.1">
    <property type="nucleotide sequence ID" value="NZ_BMVF01000011.1"/>
</dbReference>
<dbReference type="InterPro" id="IPR006016">
    <property type="entry name" value="UspA"/>
</dbReference>
<dbReference type="Gene3D" id="3.40.50.620">
    <property type="entry name" value="HUPs"/>
    <property type="match status" value="2"/>
</dbReference>
<dbReference type="PANTHER" id="PTHR46553">
    <property type="entry name" value="ADENINE NUCLEOTIDE ALPHA HYDROLASES-LIKE SUPERFAMILY PROTEIN"/>
    <property type="match status" value="1"/>
</dbReference>
<dbReference type="PANTHER" id="PTHR46553:SF3">
    <property type="entry name" value="ADENINE NUCLEOTIDE ALPHA HYDROLASES-LIKE SUPERFAMILY PROTEIN"/>
    <property type="match status" value="1"/>
</dbReference>
<evidence type="ECO:0000313" key="3">
    <source>
        <dbReference type="EMBL" id="GHD91862.1"/>
    </source>
</evidence>
<organism evidence="3 4">
    <name type="scientific">Streptomyces naganishii JCM 4654</name>
    <dbReference type="NCBI Taxonomy" id="1306179"/>
    <lineage>
        <taxon>Bacteria</taxon>
        <taxon>Bacillati</taxon>
        <taxon>Actinomycetota</taxon>
        <taxon>Actinomycetes</taxon>
        <taxon>Kitasatosporales</taxon>
        <taxon>Streptomycetaceae</taxon>
        <taxon>Streptomyces</taxon>
    </lineage>
</organism>
<evidence type="ECO:0000313" key="4">
    <source>
        <dbReference type="Proteomes" id="UP000608955"/>
    </source>
</evidence>
<proteinExistence type="inferred from homology"/>
<dbReference type="SUPFAM" id="SSF52402">
    <property type="entry name" value="Adenine nucleotide alpha hydrolases-like"/>
    <property type="match status" value="2"/>
</dbReference>